<sequence>MKLKVLDLKSEFGHKRKARGPITTLSFNAIQPLISSMLSGNKGVPSLEVVNLRLQNGGGIKDDSWDKPWNKVMKQLRDDIC</sequence>
<proteinExistence type="predicted"/>
<reference evidence="2" key="1">
    <citation type="journal article" date="2023" name="Commun. Biol.">
        <title>Genome analysis of Parmales, the sister group of diatoms, reveals the evolutionary specialization of diatoms from phago-mixotrophs to photoautotrophs.</title>
        <authorList>
            <person name="Ban H."/>
            <person name="Sato S."/>
            <person name="Yoshikawa S."/>
            <person name="Yamada K."/>
            <person name="Nakamura Y."/>
            <person name="Ichinomiya M."/>
            <person name="Sato N."/>
            <person name="Blanc-Mathieu R."/>
            <person name="Endo H."/>
            <person name="Kuwata A."/>
            <person name="Ogata H."/>
        </authorList>
    </citation>
    <scope>NUCLEOTIDE SEQUENCE [LARGE SCALE GENOMIC DNA]</scope>
    <source>
        <strain evidence="2">NIES 3699</strain>
    </source>
</reference>
<gene>
    <name evidence="1" type="ORF">TrVE_jg2003</name>
</gene>
<protein>
    <submittedName>
        <fullName evidence="1">Uncharacterized protein</fullName>
    </submittedName>
</protein>
<dbReference type="AlphaFoldDB" id="A0A9W7EW20"/>
<accession>A0A9W7EW20</accession>
<evidence type="ECO:0000313" key="1">
    <source>
        <dbReference type="EMBL" id="GMH94684.1"/>
    </source>
</evidence>
<comment type="caution">
    <text evidence="1">The sequence shown here is derived from an EMBL/GenBank/DDBJ whole genome shotgun (WGS) entry which is preliminary data.</text>
</comment>
<keyword evidence="2" id="KW-1185">Reference proteome</keyword>
<evidence type="ECO:0000313" key="2">
    <source>
        <dbReference type="Proteomes" id="UP001165160"/>
    </source>
</evidence>
<dbReference type="EMBL" id="BRXX01000158">
    <property type="protein sequence ID" value="GMH94684.1"/>
    <property type="molecule type" value="Genomic_DNA"/>
</dbReference>
<organism evidence="1 2">
    <name type="scientific">Triparma verrucosa</name>
    <dbReference type="NCBI Taxonomy" id="1606542"/>
    <lineage>
        <taxon>Eukaryota</taxon>
        <taxon>Sar</taxon>
        <taxon>Stramenopiles</taxon>
        <taxon>Ochrophyta</taxon>
        <taxon>Bolidophyceae</taxon>
        <taxon>Parmales</taxon>
        <taxon>Triparmaceae</taxon>
        <taxon>Triparma</taxon>
    </lineage>
</organism>
<dbReference type="Proteomes" id="UP001165160">
    <property type="component" value="Unassembled WGS sequence"/>
</dbReference>
<name>A0A9W7EW20_9STRA</name>